<proteinExistence type="predicted"/>
<name>A0A5D2ABK4_GOSDA</name>
<reference evidence="1 2" key="1">
    <citation type="submission" date="2019-06" db="EMBL/GenBank/DDBJ databases">
        <title>WGS assembly of Gossypium darwinii.</title>
        <authorList>
            <person name="Chen Z.J."/>
            <person name="Sreedasyam A."/>
            <person name="Ando A."/>
            <person name="Song Q."/>
            <person name="De L."/>
            <person name="Hulse-Kemp A."/>
            <person name="Ding M."/>
            <person name="Ye W."/>
            <person name="Kirkbride R."/>
            <person name="Jenkins J."/>
            <person name="Plott C."/>
            <person name="Lovell J."/>
            <person name="Lin Y.-M."/>
            <person name="Vaughn R."/>
            <person name="Liu B."/>
            <person name="Li W."/>
            <person name="Simpson S."/>
            <person name="Scheffler B."/>
            <person name="Saski C."/>
            <person name="Grover C."/>
            <person name="Hu G."/>
            <person name="Conover J."/>
            <person name="Carlson J."/>
            <person name="Shu S."/>
            <person name="Boston L."/>
            <person name="Williams M."/>
            <person name="Peterson D."/>
            <person name="Mcgee K."/>
            <person name="Jones D."/>
            <person name="Wendel J."/>
            <person name="Stelly D."/>
            <person name="Grimwood J."/>
            <person name="Schmutz J."/>
        </authorList>
    </citation>
    <scope>NUCLEOTIDE SEQUENCE [LARGE SCALE GENOMIC DNA]</scope>
    <source>
        <strain evidence="1">1808015.09</strain>
    </source>
</reference>
<dbReference type="AlphaFoldDB" id="A0A5D2ABK4"/>
<dbReference type="EMBL" id="CM017712">
    <property type="protein sequence ID" value="TYG40932.1"/>
    <property type="molecule type" value="Genomic_DNA"/>
</dbReference>
<dbReference type="Proteomes" id="UP000323506">
    <property type="component" value="Chromosome D12"/>
</dbReference>
<sequence length="108" mass="12834">MKGFPKVMKGFFRNRWKPFTNRCMNFKKLFESLFFKLKEFGQNKNKNDPILGVQHVATCEWLTLPCQQNLNVIRLKYQINGRKKSSDTNLRQKKIINTNLGGVNKFEY</sequence>
<evidence type="ECO:0000313" key="1">
    <source>
        <dbReference type="EMBL" id="TYG40932.1"/>
    </source>
</evidence>
<organism evidence="1 2">
    <name type="scientific">Gossypium darwinii</name>
    <name type="common">Darwin's cotton</name>
    <name type="synonym">Gossypium barbadense var. darwinii</name>
    <dbReference type="NCBI Taxonomy" id="34276"/>
    <lineage>
        <taxon>Eukaryota</taxon>
        <taxon>Viridiplantae</taxon>
        <taxon>Streptophyta</taxon>
        <taxon>Embryophyta</taxon>
        <taxon>Tracheophyta</taxon>
        <taxon>Spermatophyta</taxon>
        <taxon>Magnoliopsida</taxon>
        <taxon>eudicotyledons</taxon>
        <taxon>Gunneridae</taxon>
        <taxon>Pentapetalae</taxon>
        <taxon>rosids</taxon>
        <taxon>malvids</taxon>
        <taxon>Malvales</taxon>
        <taxon>Malvaceae</taxon>
        <taxon>Malvoideae</taxon>
        <taxon>Gossypium</taxon>
    </lineage>
</organism>
<gene>
    <name evidence="1" type="ORF">ES288_D12G134200v1</name>
</gene>
<evidence type="ECO:0000313" key="2">
    <source>
        <dbReference type="Proteomes" id="UP000323506"/>
    </source>
</evidence>
<accession>A0A5D2ABK4</accession>
<keyword evidence="2" id="KW-1185">Reference proteome</keyword>
<protein>
    <submittedName>
        <fullName evidence="1">Uncharacterized protein</fullName>
    </submittedName>
</protein>